<evidence type="ECO:0000256" key="1">
    <source>
        <dbReference type="SAM" id="Phobius"/>
    </source>
</evidence>
<keyword evidence="1" id="KW-0812">Transmembrane</keyword>
<reference evidence="2" key="1">
    <citation type="submission" date="2014-11" db="EMBL/GenBank/DDBJ databases">
        <authorList>
            <person name="Amaro Gonzalez C."/>
        </authorList>
    </citation>
    <scope>NUCLEOTIDE SEQUENCE</scope>
</reference>
<sequence length="92" mass="10676">MMNHSLFVTRIIILWVLAFFFLSFCNSIMKYEELLTSRVPSHLIFLSLSLFSFVSLLQHANELIEEVLLIALFLNAFEPLVSAILLRELLKC</sequence>
<protein>
    <submittedName>
        <fullName evidence="2">Uncharacterized protein</fullName>
    </submittedName>
</protein>
<name>A0A0E9UUQ3_ANGAN</name>
<feature type="transmembrane region" description="Helical" evidence="1">
    <location>
        <begin position="67"/>
        <end position="86"/>
    </location>
</feature>
<reference evidence="2" key="2">
    <citation type="journal article" date="2015" name="Fish Shellfish Immunol.">
        <title>Early steps in the European eel (Anguilla anguilla)-Vibrio vulnificus interaction in the gills: Role of the RtxA13 toxin.</title>
        <authorList>
            <person name="Callol A."/>
            <person name="Pajuelo D."/>
            <person name="Ebbesson L."/>
            <person name="Teles M."/>
            <person name="MacKenzie S."/>
            <person name="Amaro C."/>
        </authorList>
    </citation>
    <scope>NUCLEOTIDE SEQUENCE</scope>
</reference>
<proteinExistence type="predicted"/>
<accession>A0A0E9UUQ3</accession>
<feature type="transmembrane region" description="Helical" evidence="1">
    <location>
        <begin position="43"/>
        <end position="61"/>
    </location>
</feature>
<keyword evidence="1" id="KW-1133">Transmembrane helix</keyword>
<dbReference type="EMBL" id="GBXM01039040">
    <property type="protein sequence ID" value="JAH69537.1"/>
    <property type="molecule type" value="Transcribed_RNA"/>
</dbReference>
<organism evidence="2">
    <name type="scientific">Anguilla anguilla</name>
    <name type="common">European freshwater eel</name>
    <name type="synonym">Muraena anguilla</name>
    <dbReference type="NCBI Taxonomy" id="7936"/>
    <lineage>
        <taxon>Eukaryota</taxon>
        <taxon>Metazoa</taxon>
        <taxon>Chordata</taxon>
        <taxon>Craniata</taxon>
        <taxon>Vertebrata</taxon>
        <taxon>Euteleostomi</taxon>
        <taxon>Actinopterygii</taxon>
        <taxon>Neopterygii</taxon>
        <taxon>Teleostei</taxon>
        <taxon>Anguilliformes</taxon>
        <taxon>Anguillidae</taxon>
        <taxon>Anguilla</taxon>
    </lineage>
</organism>
<dbReference type="AlphaFoldDB" id="A0A0E9UUQ3"/>
<evidence type="ECO:0000313" key="2">
    <source>
        <dbReference type="EMBL" id="JAH69537.1"/>
    </source>
</evidence>
<keyword evidence="1" id="KW-0472">Membrane</keyword>
<feature type="transmembrane region" description="Helical" evidence="1">
    <location>
        <begin position="12"/>
        <end position="31"/>
    </location>
</feature>